<dbReference type="Gene3D" id="3.80.10.10">
    <property type="entry name" value="Ribonuclease Inhibitor"/>
    <property type="match status" value="2"/>
</dbReference>
<sequence>MDLGMNQLNGSIPEDFGKLKKLQLLSLFKNNLSGEVPPSIGLLPALKTFKVFSNNLSGALPPKMGLYSKLEEFDVSTNQFSGQLPENLCAGGVLQGVVAFVKQSLWAGASISWKLQQFALNSTLQQQLFRLELNNNKFSGPIPPGISSWVNLVVFEANNNLLSGEIPVEITSLPHLSDLLLDGNQFSGPLPSKIISWKSLTSLYLSRNALSGQIPKEIGSLPDLRYLDLSQNHFSVLNFPNCYAKLRGSKKMPSKTLALILVLTVTIFVVTMIVTLFVVRDYHRKKAKRYLATWKLTSFQRLNFTEANILASLTENNLIGSGGSGKVYRVAINRAGDYVAVKRIWNNEKMDRNLEKEFFGRGSDSGNN</sequence>
<keyword evidence="7 10" id="KW-0472">Membrane</keyword>
<evidence type="ECO:0000256" key="2">
    <source>
        <dbReference type="ARBA" id="ARBA00022614"/>
    </source>
</evidence>
<evidence type="ECO:0000256" key="5">
    <source>
        <dbReference type="ARBA" id="ARBA00022741"/>
    </source>
</evidence>
<keyword evidence="6 9" id="KW-0067">ATP-binding</keyword>
<evidence type="ECO:0000313" key="12">
    <source>
        <dbReference type="Proteomes" id="UP001151752"/>
    </source>
</evidence>
<comment type="subcellular location">
    <subcellularLocation>
        <location evidence="1">Membrane</location>
    </subcellularLocation>
</comment>
<evidence type="ECO:0000256" key="10">
    <source>
        <dbReference type="SAM" id="Phobius"/>
    </source>
</evidence>
<organism evidence="11 12">
    <name type="scientific">Salix koriyanagi</name>
    <dbReference type="NCBI Taxonomy" id="2511006"/>
    <lineage>
        <taxon>Eukaryota</taxon>
        <taxon>Viridiplantae</taxon>
        <taxon>Streptophyta</taxon>
        <taxon>Embryophyta</taxon>
        <taxon>Tracheophyta</taxon>
        <taxon>Spermatophyta</taxon>
        <taxon>Magnoliopsida</taxon>
        <taxon>eudicotyledons</taxon>
        <taxon>Gunneridae</taxon>
        <taxon>Pentapetalae</taxon>
        <taxon>rosids</taxon>
        <taxon>fabids</taxon>
        <taxon>Malpighiales</taxon>
        <taxon>Salicaceae</taxon>
        <taxon>Saliceae</taxon>
        <taxon>Salix</taxon>
    </lineage>
</organism>
<dbReference type="Proteomes" id="UP001151752">
    <property type="component" value="Chromosome 6"/>
</dbReference>
<evidence type="ECO:0000256" key="7">
    <source>
        <dbReference type="ARBA" id="ARBA00023136"/>
    </source>
</evidence>
<dbReference type="GO" id="GO:0005524">
    <property type="term" value="F:ATP binding"/>
    <property type="evidence" value="ECO:0007669"/>
    <property type="project" value="UniProtKB-UniRule"/>
</dbReference>
<dbReference type="AlphaFoldDB" id="A0A9Q0ZSV9"/>
<keyword evidence="3" id="KW-0732">Signal</keyword>
<evidence type="ECO:0000313" key="11">
    <source>
        <dbReference type="EMBL" id="KAJ6745648.1"/>
    </source>
</evidence>
<feature type="transmembrane region" description="Helical" evidence="10">
    <location>
        <begin position="257"/>
        <end position="279"/>
    </location>
</feature>
<gene>
    <name evidence="11" type="ORF">OIU74_028346</name>
</gene>
<dbReference type="InterPro" id="IPR017441">
    <property type="entry name" value="Protein_kinase_ATP_BS"/>
</dbReference>
<evidence type="ECO:0000256" key="8">
    <source>
        <dbReference type="ARBA" id="ARBA00023180"/>
    </source>
</evidence>
<dbReference type="SUPFAM" id="SSF56112">
    <property type="entry name" value="Protein kinase-like (PK-like)"/>
    <property type="match status" value="1"/>
</dbReference>
<keyword evidence="5 9" id="KW-0547">Nucleotide-binding</keyword>
<dbReference type="GO" id="GO:0016301">
    <property type="term" value="F:kinase activity"/>
    <property type="evidence" value="ECO:0007669"/>
    <property type="project" value="UniProtKB-KW"/>
</dbReference>
<evidence type="ECO:0000256" key="6">
    <source>
        <dbReference type="ARBA" id="ARBA00022840"/>
    </source>
</evidence>
<dbReference type="InterPro" id="IPR011009">
    <property type="entry name" value="Kinase-like_dom_sf"/>
</dbReference>
<keyword evidence="12" id="KW-1185">Reference proteome</keyword>
<comment type="caution">
    <text evidence="11">The sequence shown here is derived from an EMBL/GenBank/DDBJ whole genome shotgun (WGS) entry which is preliminary data.</text>
</comment>
<protein>
    <submittedName>
        <fullName evidence="11">RECEPTOR KINASE-LIKE PROTEIN XA21</fullName>
    </submittedName>
</protein>
<feature type="binding site" evidence="9">
    <location>
        <position position="342"/>
    </location>
    <ligand>
        <name>ATP</name>
        <dbReference type="ChEBI" id="CHEBI:30616"/>
    </ligand>
</feature>
<proteinExistence type="predicted"/>
<dbReference type="FunFam" id="3.80.10.10:FF:000221">
    <property type="entry name" value="Leucine-rich repeat receptor-like protein kinase PXL1"/>
    <property type="match status" value="1"/>
</dbReference>
<dbReference type="GO" id="GO:0033612">
    <property type="term" value="F:receptor serine/threonine kinase binding"/>
    <property type="evidence" value="ECO:0007669"/>
    <property type="project" value="TreeGrafter"/>
</dbReference>
<evidence type="ECO:0000256" key="1">
    <source>
        <dbReference type="ARBA" id="ARBA00004370"/>
    </source>
</evidence>
<reference evidence="11" key="1">
    <citation type="submission" date="2022-11" db="EMBL/GenBank/DDBJ databases">
        <authorList>
            <person name="Hyden B.L."/>
            <person name="Feng K."/>
            <person name="Yates T."/>
            <person name="Jawdy S."/>
            <person name="Smart L.B."/>
            <person name="Muchero W."/>
        </authorList>
    </citation>
    <scope>NUCLEOTIDE SEQUENCE</scope>
    <source>
        <tissue evidence="11">Shoot tip</tissue>
    </source>
</reference>
<dbReference type="Pfam" id="PF13855">
    <property type="entry name" value="LRR_8"/>
    <property type="match status" value="1"/>
</dbReference>
<dbReference type="SUPFAM" id="SSF52047">
    <property type="entry name" value="RNI-like"/>
    <property type="match status" value="1"/>
</dbReference>
<dbReference type="InterPro" id="IPR050647">
    <property type="entry name" value="Plant_LRR-RLKs"/>
</dbReference>
<dbReference type="InterPro" id="IPR032675">
    <property type="entry name" value="LRR_dom_sf"/>
</dbReference>
<dbReference type="GO" id="GO:0016020">
    <property type="term" value="C:membrane"/>
    <property type="evidence" value="ECO:0007669"/>
    <property type="project" value="UniProtKB-SubCell"/>
</dbReference>
<dbReference type="InterPro" id="IPR001611">
    <property type="entry name" value="Leu-rich_rpt"/>
</dbReference>
<dbReference type="FunFam" id="3.80.10.10:FF:000041">
    <property type="entry name" value="LRR receptor-like serine/threonine-protein kinase ERECTA"/>
    <property type="match status" value="1"/>
</dbReference>
<keyword evidence="11" id="KW-0808">Transferase</keyword>
<keyword evidence="11" id="KW-0418">Kinase</keyword>
<keyword evidence="2" id="KW-0433">Leucine-rich repeat</keyword>
<evidence type="ECO:0000256" key="3">
    <source>
        <dbReference type="ARBA" id="ARBA00022729"/>
    </source>
</evidence>
<keyword evidence="4" id="KW-0677">Repeat</keyword>
<evidence type="ECO:0000256" key="4">
    <source>
        <dbReference type="ARBA" id="ARBA00022737"/>
    </source>
</evidence>
<dbReference type="Gene3D" id="3.30.200.20">
    <property type="entry name" value="Phosphorylase Kinase, domain 1"/>
    <property type="match status" value="1"/>
</dbReference>
<dbReference type="PANTHER" id="PTHR48056">
    <property type="entry name" value="LRR RECEPTOR-LIKE SERINE/THREONINE-PROTEIN KINASE-RELATED"/>
    <property type="match status" value="1"/>
</dbReference>
<dbReference type="PROSITE" id="PS00107">
    <property type="entry name" value="PROTEIN_KINASE_ATP"/>
    <property type="match status" value="1"/>
</dbReference>
<accession>A0A9Q0ZSV9</accession>
<reference evidence="11" key="2">
    <citation type="journal article" date="2023" name="Int. J. Mol. Sci.">
        <title>De Novo Assembly and Annotation of 11 Diverse Shrub Willow (Salix) Genomes Reveals Novel Gene Organization in Sex-Linked Regions.</title>
        <authorList>
            <person name="Hyden B."/>
            <person name="Feng K."/>
            <person name="Yates T.B."/>
            <person name="Jawdy S."/>
            <person name="Cereghino C."/>
            <person name="Smart L.B."/>
            <person name="Muchero W."/>
        </authorList>
    </citation>
    <scope>NUCLEOTIDE SEQUENCE</scope>
    <source>
        <tissue evidence="11">Shoot tip</tissue>
    </source>
</reference>
<keyword evidence="11" id="KW-0675">Receptor</keyword>
<keyword evidence="10" id="KW-0812">Transmembrane</keyword>
<name>A0A9Q0ZSV9_9ROSI</name>
<dbReference type="Pfam" id="PF00560">
    <property type="entry name" value="LRR_1"/>
    <property type="match status" value="3"/>
</dbReference>
<evidence type="ECO:0000256" key="9">
    <source>
        <dbReference type="PROSITE-ProRule" id="PRU10141"/>
    </source>
</evidence>
<dbReference type="EMBL" id="JAPFFM010000009">
    <property type="protein sequence ID" value="KAJ6745648.1"/>
    <property type="molecule type" value="Genomic_DNA"/>
</dbReference>
<dbReference type="PANTHER" id="PTHR48056:SF81">
    <property type="entry name" value="RECEPTOR PROTEIN-TYROSINE KINASE CEPR1"/>
    <property type="match status" value="1"/>
</dbReference>
<keyword evidence="8" id="KW-0325">Glycoprotein</keyword>
<keyword evidence="10" id="KW-1133">Transmembrane helix</keyword>